<name>A0ABR8DCH9_9NOST</name>
<organism evidence="1 2">
    <name type="scientific">Anabaena azotica FACHB-119</name>
    <dbReference type="NCBI Taxonomy" id="947527"/>
    <lineage>
        <taxon>Bacteria</taxon>
        <taxon>Bacillati</taxon>
        <taxon>Cyanobacteriota</taxon>
        <taxon>Cyanophyceae</taxon>
        <taxon>Nostocales</taxon>
        <taxon>Nostocaceae</taxon>
        <taxon>Anabaena</taxon>
        <taxon>Anabaena azotica</taxon>
    </lineage>
</organism>
<reference evidence="1 2" key="1">
    <citation type="journal article" date="2020" name="ISME J.">
        <title>Comparative genomics reveals insights into cyanobacterial evolution and habitat adaptation.</title>
        <authorList>
            <person name="Chen M.Y."/>
            <person name="Teng W.K."/>
            <person name="Zhao L."/>
            <person name="Hu C.X."/>
            <person name="Zhou Y.K."/>
            <person name="Han B.P."/>
            <person name="Song L.R."/>
            <person name="Shu W.S."/>
        </authorList>
    </citation>
    <scope>NUCLEOTIDE SEQUENCE [LARGE SCALE GENOMIC DNA]</scope>
    <source>
        <strain evidence="1 2">FACHB-119</strain>
    </source>
</reference>
<dbReference type="EMBL" id="JACJSG010000035">
    <property type="protein sequence ID" value="MBD2503423.1"/>
    <property type="molecule type" value="Genomic_DNA"/>
</dbReference>
<proteinExistence type="predicted"/>
<dbReference type="RefSeq" id="WP_190476282.1">
    <property type="nucleotide sequence ID" value="NZ_JACJSG010000035.1"/>
</dbReference>
<protein>
    <submittedName>
        <fullName evidence="1">Uncharacterized protein</fullName>
    </submittedName>
</protein>
<evidence type="ECO:0000313" key="1">
    <source>
        <dbReference type="EMBL" id="MBD2503423.1"/>
    </source>
</evidence>
<sequence length="178" mass="20066">MADIYRNINIIREFNASSQTEIFDIYQPGLISPTDIINSFRYSGFLTSLRLTVDITSIPEVRTIPVDIMAGDDEQAQANQETFNGNAKKCLRLYIRNSITPMVKVADAFLFNQRPYYYLSLINFFTDVGTFDVGNDTVISCGFTDIGNGLLMNEDRVLLLGTVIEKAPTTEGYLEVYQ</sequence>
<accession>A0ABR8DCH9</accession>
<gene>
    <name evidence="1" type="ORF">H6G83_22935</name>
</gene>
<comment type="caution">
    <text evidence="1">The sequence shown here is derived from an EMBL/GenBank/DDBJ whole genome shotgun (WGS) entry which is preliminary data.</text>
</comment>
<keyword evidence="2" id="KW-1185">Reference proteome</keyword>
<evidence type="ECO:0000313" key="2">
    <source>
        <dbReference type="Proteomes" id="UP000661112"/>
    </source>
</evidence>
<dbReference type="Proteomes" id="UP000661112">
    <property type="component" value="Unassembled WGS sequence"/>
</dbReference>